<keyword evidence="2" id="KW-1185">Reference proteome</keyword>
<name>A0A0D0E1W5_9AGAM</name>
<dbReference type="InParanoid" id="A0A0D0E1W5"/>
<gene>
    <name evidence="1" type="ORF">PAXRUDRAFT_807490</name>
</gene>
<reference evidence="2" key="2">
    <citation type="submission" date="2015-01" db="EMBL/GenBank/DDBJ databases">
        <title>Evolutionary Origins and Diversification of the Mycorrhizal Mutualists.</title>
        <authorList>
            <consortium name="DOE Joint Genome Institute"/>
            <consortium name="Mycorrhizal Genomics Consortium"/>
            <person name="Kohler A."/>
            <person name="Kuo A."/>
            <person name="Nagy L.G."/>
            <person name="Floudas D."/>
            <person name="Copeland A."/>
            <person name="Barry K.W."/>
            <person name="Cichocki N."/>
            <person name="Veneault-Fourrey C."/>
            <person name="LaButti K."/>
            <person name="Lindquist E.A."/>
            <person name="Lipzen A."/>
            <person name="Lundell T."/>
            <person name="Morin E."/>
            <person name="Murat C."/>
            <person name="Riley R."/>
            <person name="Ohm R."/>
            <person name="Sun H."/>
            <person name="Tunlid A."/>
            <person name="Henrissat B."/>
            <person name="Grigoriev I.V."/>
            <person name="Hibbett D.S."/>
            <person name="Martin F."/>
        </authorList>
    </citation>
    <scope>NUCLEOTIDE SEQUENCE [LARGE SCALE GENOMIC DNA]</scope>
    <source>
        <strain evidence="2">Ve08.2h10</strain>
    </source>
</reference>
<evidence type="ECO:0000313" key="1">
    <source>
        <dbReference type="EMBL" id="KIK97876.1"/>
    </source>
</evidence>
<accession>A0A0D0E1W5</accession>
<organism evidence="1 2">
    <name type="scientific">Paxillus rubicundulus Ve08.2h10</name>
    <dbReference type="NCBI Taxonomy" id="930991"/>
    <lineage>
        <taxon>Eukaryota</taxon>
        <taxon>Fungi</taxon>
        <taxon>Dikarya</taxon>
        <taxon>Basidiomycota</taxon>
        <taxon>Agaricomycotina</taxon>
        <taxon>Agaricomycetes</taxon>
        <taxon>Agaricomycetidae</taxon>
        <taxon>Boletales</taxon>
        <taxon>Paxilineae</taxon>
        <taxon>Paxillaceae</taxon>
        <taxon>Paxillus</taxon>
    </lineage>
</organism>
<proteinExistence type="predicted"/>
<sequence>MEHLLLRKGVYNLVSKGTDPNNYVEYASIMPMLLLGGSPTLSEHEAILGWIKQDGLVKSIILCKVSSTVLALIPDSVSITTHEVWEILTSHFDCSDISLQFSIKTQILNLKMIGTADAEKYVAAHMLANERLACME</sequence>
<evidence type="ECO:0000313" key="2">
    <source>
        <dbReference type="Proteomes" id="UP000054538"/>
    </source>
</evidence>
<dbReference type="AlphaFoldDB" id="A0A0D0E1W5"/>
<reference evidence="1 2" key="1">
    <citation type="submission" date="2014-04" db="EMBL/GenBank/DDBJ databases">
        <authorList>
            <consortium name="DOE Joint Genome Institute"/>
            <person name="Kuo A."/>
            <person name="Kohler A."/>
            <person name="Jargeat P."/>
            <person name="Nagy L.G."/>
            <person name="Floudas D."/>
            <person name="Copeland A."/>
            <person name="Barry K.W."/>
            <person name="Cichocki N."/>
            <person name="Veneault-Fourrey C."/>
            <person name="LaButti K."/>
            <person name="Lindquist E.A."/>
            <person name="Lipzen A."/>
            <person name="Lundell T."/>
            <person name="Morin E."/>
            <person name="Murat C."/>
            <person name="Sun H."/>
            <person name="Tunlid A."/>
            <person name="Henrissat B."/>
            <person name="Grigoriev I.V."/>
            <person name="Hibbett D.S."/>
            <person name="Martin F."/>
            <person name="Nordberg H.P."/>
            <person name="Cantor M.N."/>
            <person name="Hua S.X."/>
        </authorList>
    </citation>
    <scope>NUCLEOTIDE SEQUENCE [LARGE SCALE GENOMIC DNA]</scope>
    <source>
        <strain evidence="1 2">Ve08.2h10</strain>
    </source>
</reference>
<dbReference type="OrthoDB" id="2688793at2759"/>
<dbReference type="HOGENOM" id="CLU_048314_1_1_1"/>
<protein>
    <submittedName>
        <fullName evidence="1">Uncharacterized protein</fullName>
    </submittedName>
</protein>
<dbReference type="EMBL" id="KN824917">
    <property type="protein sequence ID" value="KIK97876.1"/>
    <property type="molecule type" value="Genomic_DNA"/>
</dbReference>
<dbReference type="Proteomes" id="UP000054538">
    <property type="component" value="Unassembled WGS sequence"/>
</dbReference>